<dbReference type="Gene3D" id="1.10.2080.10">
    <property type="entry name" value="Insect odorant-binding protein A10/Ejaculatory bulb-specific protein 3"/>
    <property type="match status" value="1"/>
</dbReference>
<reference evidence="3" key="1">
    <citation type="submission" date="2025-08" db="UniProtKB">
        <authorList>
            <consortium name="RefSeq"/>
        </authorList>
    </citation>
    <scope>IDENTIFICATION</scope>
    <source>
        <tissue evidence="3">Whole body</tissue>
    </source>
</reference>
<evidence type="ECO:0000313" key="2">
    <source>
        <dbReference type="Proteomes" id="UP000694925"/>
    </source>
</evidence>
<dbReference type="Proteomes" id="UP000694925">
    <property type="component" value="Unplaced"/>
</dbReference>
<dbReference type="SUPFAM" id="SSF100910">
    <property type="entry name" value="Chemosensory protein Csp2"/>
    <property type="match status" value="1"/>
</dbReference>
<dbReference type="GeneID" id="108623615"/>
<accession>A0AAJ7N4W5</accession>
<dbReference type="PANTHER" id="PTHR11257:SF12">
    <property type="entry name" value="EJACULATORY BULB-SPECIFIC PROTEIN 3-RELATED"/>
    <property type="match status" value="1"/>
</dbReference>
<feature type="signal peptide" evidence="1">
    <location>
        <begin position="1"/>
        <end position="21"/>
    </location>
</feature>
<gene>
    <name evidence="3" type="primary">LOC108623615</name>
</gene>
<proteinExistence type="predicted"/>
<sequence length="130" mass="14900">MNTFLTTLVPALCFLLVQVSCDEKYTTKYDEVDINAILNSERLLNGYVNCLLNRGPCTPDASELKKNLPDALEHECSACSEKQKEFADKISHYLIDNREEDWSLLEAKYDPTGAYRQQYLENQVKEKGLD</sequence>
<dbReference type="InterPro" id="IPR036682">
    <property type="entry name" value="OS_D_A10/PebIII_sf"/>
</dbReference>
<dbReference type="PANTHER" id="PTHR11257">
    <property type="entry name" value="CHEMOSENSORY PROTEIN-RELATED"/>
    <property type="match status" value="1"/>
</dbReference>
<feature type="chain" id="PRO_5042493894" evidence="1">
    <location>
        <begin position="22"/>
        <end position="130"/>
    </location>
</feature>
<dbReference type="InterPro" id="IPR005055">
    <property type="entry name" value="A10/PebIII"/>
</dbReference>
<keyword evidence="1" id="KW-0732">Signal</keyword>
<evidence type="ECO:0000313" key="3">
    <source>
        <dbReference type="RefSeq" id="XP_017877704.1"/>
    </source>
</evidence>
<dbReference type="AlphaFoldDB" id="A0AAJ7N4W5"/>
<protein>
    <submittedName>
        <fullName evidence="3">Ejaculatory bulb-specific protein 3-like</fullName>
    </submittedName>
</protein>
<keyword evidence="2" id="KW-1185">Reference proteome</keyword>
<dbReference type="RefSeq" id="XP_017877704.1">
    <property type="nucleotide sequence ID" value="XM_018022215.2"/>
</dbReference>
<name>A0AAJ7N4W5_9HYME</name>
<organism evidence="2 3">
    <name type="scientific">Ceratina calcarata</name>
    <dbReference type="NCBI Taxonomy" id="156304"/>
    <lineage>
        <taxon>Eukaryota</taxon>
        <taxon>Metazoa</taxon>
        <taxon>Ecdysozoa</taxon>
        <taxon>Arthropoda</taxon>
        <taxon>Hexapoda</taxon>
        <taxon>Insecta</taxon>
        <taxon>Pterygota</taxon>
        <taxon>Neoptera</taxon>
        <taxon>Endopterygota</taxon>
        <taxon>Hymenoptera</taxon>
        <taxon>Apocrita</taxon>
        <taxon>Aculeata</taxon>
        <taxon>Apoidea</taxon>
        <taxon>Anthophila</taxon>
        <taxon>Apidae</taxon>
        <taxon>Ceratina</taxon>
        <taxon>Zadontomerus</taxon>
    </lineage>
</organism>
<dbReference type="Pfam" id="PF03392">
    <property type="entry name" value="OS-D"/>
    <property type="match status" value="1"/>
</dbReference>
<evidence type="ECO:0000256" key="1">
    <source>
        <dbReference type="SAM" id="SignalP"/>
    </source>
</evidence>
<dbReference type="KEGG" id="ccal:108623615"/>